<dbReference type="EMBL" id="JACYFU010000003">
    <property type="protein sequence ID" value="MBD8066430.1"/>
    <property type="molecule type" value="Genomic_DNA"/>
</dbReference>
<reference evidence="2" key="1">
    <citation type="submission" date="2020-09" db="EMBL/GenBank/DDBJ databases">
        <title>Genome seq and assembly of Devosia sp.</title>
        <authorList>
            <person name="Chhetri G."/>
        </authorList>
    </citation>
    <scope>NUCLEOTIDE SEQUENCE</scope>
    <source>
        <strain evidence="2">PTR5</strain>
    </source>
</reference>
<dbReference type="AlphaFoldDB" id="A0A927FUA9"/>
<evidence type="ECO:0000313" key="2">
    <source>
        <dbReference type="EMBL" id="MBD8066430.1"/>
    </source>
</evidence>
<organism evidence="2 3">
    <name type="scientific">Devosia oryzisoli</name>
    <dbReference type="NCBI Taxonomy" id="2774138"/>
    <lineage>
        <taxon>Bacteria</taxon>
        <taxon>Pseudomonadati</taxon>
        <taxon>Pseudomonadota</taxon>
        <taxon>Alphaproteobacteria</taxon>
        <taxon>Hyphomicrobiales</taxon>
        <taxon>Devosiaceae</taxon>
        <taxon>Devosia</taxon>
    </lineage>
</organism>
<protein>
    <submittedName>
        <fullName evidence="2">Outer membrane beta-barrel protein</fullName>
    </submittedName>
</protein>
<dbReference type="Proteomes" id="UP000654108">
    <property type="component" value="Unassembled WGS sequence"/>
</dbReference>
<accession>A0A927FUA9</accession>
<dbReference type="RefSeq" id="WP_191776291.1">
    <property type="nucleotide sequence ID" value="NZ_JACYFU010000003.1"/>
</dbReference>
<dbReference type="Pfam" id="PF10082">
    <property type="entry name" value="BBP2_2"/>
    <property type="match status" value="1"/>
</dbReference>
<dbReference type="InterPro" id="IPR018759">
    <property type="entry name" value="BBP2_2"/>
</dbReference>
<sequence>MAHPTFADPLPAGDGSTYDNERLRPGIYPAAPVPEDFAVPHEPGHPPLDIDWSVGLRGSLTSSTDGDSFITTLTPQVSGTALGRRGSLAFDASADIAKSGGDNQVLPTGVDLSLSGQYTLDENTSLNGEARIAYARDLPGEPGLDPLIIRPAEEVTGALSAGLDRRFGRFTVGLKGSAERTVYGDTLRADTGQTSNADQNLWSLGSTLRVGYRATPIFEVFGEAGATRDIFDQPSARLGERFNATGQTLRGGITGRWGDVLTATASAGVGRRDFDAAGFDDVTTQLYDASVTFSPDPTLTVTAGLSTAIAPPGADSDGIARFEHTATADIDYTVNSWLRMRASADWTRSRQVDGPETETRYDVRAGADYSMSRHTSVSADYAYGHRDNSTTGTLDSHTVSLGITLKR</sequence>
<evidence type="ECO:0000256" key="1">
    <source>
        <dbReference type="SAM" id="MobiDB-lite"/>
    </source>
</evidence>
<keyword evidence="3" id="KW-1185">Reference proteome</keyword>
<name>A0A927FUA9_9HYPH</name>
<gene>
    <name evidence="2" type="ORF">IC608_13215</name>
</gene>
<dbReference type="SUPFAM" id="SSF56935">
    <property type="entry name" value="Porins"/>
    <property type="match status" value="1"/>
</dbReference>
<proteinExistence type="predicted"/>
<dbReference type="InterPro" id="IPR023614">
    <property type="entry name" value="Porin_dom_sf"/>
</dbReference>
<evidence type="ECO:0000313" key="3">
    <source>
        <dbReference type="Proteomes" id="UP000654108"/>
    </source>
</evidence>
<dbReference type="Gene3D" id="2.40.160.10">
    <property type="entry name" value="Porin"/>
    <property type="match status" value="1"/>
</dbReference>
<comment type="caution">
    <text evidence="2">The sequence shown here is derived from an EMBL/GenBank/DDBJ whole genome shotgun (WGS) entry which is preliminary data.</text>
</comment>
<feature type="region of interest" description="Disordered" evidence="1">
    <location>
        <begin position="1"/>
        <end position="24"/>
    </location>
</feature>